<keyword evidence="10" id="KW-0503">Monooxygenase</keyword>
<evidence type="ECO:0000256" key="10">
    <source>
        <dbReference type="ARBA" id="ARBA00023033"/>
    </source>
</evidence>
<keyword evidence="8" id="KW-0560">Oxidoreductase</keyword>
<feature type="transmembrane region" description="Helical" evidence="12">
    <location>
        <begin position="20"/>
        <end position="46"/>
    </location>
</feature>
<dbReference type="PANTHER" id="PTHR38674:SF1">
    <property type="entry name" value="ALKANE 1-MONOOXYGENASE 1"/>
    <property type="match status" value="1"/>
</dbReference>
<keyword evidence="11 12" id="KW-0472">Membrane</keyword>
<keyword evidence="6" id="KW-0479">Metal-binding</keyword>
<dbReference type="RefSeq" id="WP_377178827.1">
    <property type="nucleotide sequence ID" value="NZ_JBHTMY010000003.1"/>
</dbReference>
<sequence>MIGQWLKDLKYLAAYINPALAVFGLYAGGIWSFTNVIFVFLMVPLIDHFSKNNPNNLSEDEKVSKGKQKYFDWILYFNLPILLFVILLFGTFLDQKDFSLTEIIGNTWSVGIVVGTCGINVGHELGHRKSNFDQLMAQLLLTPALYTHFFVEHNRGHHKYVATSIDPATAQKGEILYFFWFKSILKSYMSAWNIQLNLLNKKNLSFLSFKNTMLNLTFLMLFYLIVLLTLFSFVTVMIIVCSGIIGVLLLETINYLEHYGLRRNTLPNAGFERVKPKHSWNANFNFGRIVLYELTRHSDHHFLASKKYQLLDNHEDSPQLPYGYPAMMLVALIPPLWFKIMNPRLPN</sequence>
<comment type="similarity">
    <text evidence="2">Belongs to the fatty acid desaturase type 1 family. AlkB subfamily.</text>
</comment>
<name>A0ABW3Y2I1_9FLAO</name>
<accession>A0ABW3Y2I1</accession>
<dbReference type="Pfam" id="PF00487">
    <property type="entry name" value="FA_desaturase"/>
    <property type="match status" value="1"/>
</dbReference>
<dbReference type="InterPro" id="IPR005804">
    <property type="entry name" value="FA_desaturase_dom"/>
</dbReference>
<dbReference type="PANTHER" id="PTHR38674">
    <property type="entry name" value="ALKANE 1-MONOOXYGENASE 1"/>
    <property type="match status" value="1"/>
</dbReference>
<proteinExistence type="inferred from homology"/>
<keyword evidence="3" id="KW-1003">Cell membrane</keyword>
<evidence type="ECO:0000256" key="2">
    <source>
        <dbReference type="ARBA" id="ARBA00010823"/>
    </source>
</evidence>
<evidence type="ECO:0000256" key="4">
    <source>
        <dbReference type="ARBA" id="ARBA00022519"/>
    </source>
</evidence>
<comment type="caution">
    <text evidence="14">The sequence shown here is derived from an EMBL/GenBank/DDBJ whole genome shotgun (WGS) entry which is preliminary data.</text>
</comment>
<evidence type="ECO:0000256" key="12">
    <source>
        <dbReference type="SAM" id="Phobius"/>
    </source>
</evidence>
<evidence type="ECO:0000256" key="1">
    <source>
        <dbReference type="ARBA" id="ARBA00004429"/>
    </source>
</evidence>
<keyword evidence="4" id="KW-0997">Cell inner membrane</keyword>
<gene>
    <name evidence="14" type="ORF">ACFQ39_10570</name>
</gene>
<evidence type="ECO:0000256" key="6">
    <source>
        <dbReference type="ARBA" id="ARBA00022723"/>
    </source>
</evidence>
<evidence type="ECO:0000256" key="5">
    <source>
        <dbReference type="ARBA" id="ARBA00022692"/>
    </source>
</evidence>
<feature type="transmembrane region" description="Helical" evidence="12">
    <location>
        <begin position="216"/>
        <end position="249"/>
    </location>
</feature>
<keyword evidence="5 12" id="KW-0812">Transmembrane</keyword>
<feature type="domain" description="Fatty acid desaturase" evidence="13">
    <location>
        <begin position="112"/>
        <end position="327"/>
    </location>
</feature>
<dbReference type="EMBL" id="JBHTMY010000003">
    <property type="protein sequence ID" value="MFD1316062.1"/>
    <property type="molecule type" value="Genomic_DNA"/>
</dbReference>
<protein>
    <submittedName>
        <fullName evidence="14">Alkane 1-monooxygenase</fullName>
    </submittedName>
</protein>
<keyword evidence="15" id="KW-1185">Reference proteome</keyword>
<reference evidence="15" key="1">
    <citation type="journal article" date="2019" name="Int. J. Syst. Evol. Microbiol.">
        <title>The Global Catalogue of Microorganisms (GCM) 10K type strain sequencing project: providing services to taxonomists for standard genome sequencing and annotation.</title>
        <authorList>
            <consortium name="The Broad Institute Genomics Platform"/>
            <consortium name="The Broad Institute Genome Sequencing Center for Infectious Disease"/>
            <person name="Wu L."/>
            <person name="Ma J."/>
        </authorList>
    </citation>
    <scope>NUCLEOTIDE SEQUENCE [LARGE SCALE GENOMIC DNA]</scope>
    <source>
        <strain evidence="15">CCUG 61485</strain>
    </source>
</reference>
<keyword evidence="9" id="KW-0408">Iron</keyword>
<dbReference type="CDD" id="cd03512">
    <property type="entry name" value="Alkane-hydroxylase"/>
    <property type="match status" value="1"/>
</dbReference>
<dbReference type="InterPro" id="IPR033885">
    <property type="entry name" value="AlkB/XylM"/>
</dbReference>
<keyword evidence="7 12" id="KW-1133">Transmembrane helix</keyword>
<evidence type="ECO:0000256" key="11">
    <source>
        <dbReference type="ARBA" id="ARBA00023136"/>
    </source>
</evidence>
<dbReference type="Proteomes" id="UP001597201">
    <property type="component" value="Unassembled WGS sequence"/>
</dbReference>
<organism evidence="14 15">
    <name type="scientific">Namhaeicola litoreus</name>
    <dbReference type="NCBI Taxonomy" id="1052145"/>
    <lineage>
        <taxon>Bacteria</taxon>
        <taxon>Pseudomonadati</taxon>
        <taxon>Bacteroidota</taxon>
        <taxon>Flavobacteriia</taxon>
        <taxon>Flavobacteriales</taxon>
        <taxon>Flavobacteriaceae</taxon>
        <taxon>Namhaeicola</taxon>
    </lineage>
</organism>
<evidence type="ECO:0000313" key="14">
    <source>
        <dbReference type="EMBL" id="MFD1316062.1"/>
    </source>
</evidence>
<evidence type="ECO:0000256" key="7">
    <source>
        <dbReference type="ARBA" id="ARBA00022989"/>
    </source>
</evidence>
<evidence type="ECO:0000256" key="3">
    <source>
        <dbReference type="ARBA" id="ARBA00022475"/>
    </source>
</evidence>
<evidence type="ECO:0000256" key="9">
    <source>
        <dbReference type="ARBA" id="ARBA00023004"/>
    </source>
</evidence>
<comment type="subcellular location">
    <subcellularLocation>
        <location evidence="1">Cell inner membrane</location>
        <topology evidence="1">Multi-pass membrane protein</topology>
    </subcellularLocation>
</comment>
<feature type="transmembrane region" description="Helical" evidence="12">
    <location>
        <begin position="73"/>
        <end position="93"/>
    </location>
</feature>
<evidence type="ECO:0000256" key="8">
    <source>
        <dbReference type="ARBA" id="ARBA00023002"/>
    </source>
</evidence>
<evidence type="ECO:0000313" key="15">
    <source>
        <dbReference type="Proteomes" id="UP001597201"/>
    </source>
</evidence>
<evidence type="ECO:0000259" key="13">
    <source>
        <dbReference type="Pfam" id="PF00487"/>
    </source>
</evidence>